<name>A0ABR2DCJ4_9ROSI</name>
<reference evidence="1 2" key="1">
    <citation type="journal article" date="2024" name="G3 (Bethesda)">
        <title>Genome assembly of Hibiscus sabdariffa L. provides insights into metabolisms of medicinal natural products.</title>
        <authorList>
            <person name="Kim T."/>
        </authorList>
    </citation>
    <scope>NUCLEOTIDE SEQUENCE [LARGE SCALE GENOMIC DNA]</scope>
    <source>
        <strain evidence="1">TK-2024</strain>
        <tissue evidence="1">Old leaves</tissue>
    </source>
</reference>
<evidence type="ECO:0000313" key="1">
    <source>
        <dbReference type="EMBL" id="KAK8533083.1"/>
    </source>
</evidence>
<comment type="caution">
    <text evidence="1">The sequence shown here is derived from an EMBL/GenBank/DDBJ whole genome shotgun (WGS) entry which is preliminary data.</text>
</comment>
<sequence length="96" mass="10207">MYERDLESYRSGQESAASYDKALAAVCKSGGEWLGSGVKKKTTRVVREGIYLTVWCHSFDSTPVIGGSGVATSLSFQGDRDEAKGALFTSSGSSTK</sequence>
<keyword evidence="2" id="KW-1185">Reference proteome</keyword>
<proteinExistence type="predicted"/>
<evidence type="ECO:0000313" key="2">
    <source>
        <dbReference type="Proteomes" id="UP001472677"/>
    </source>
</evidence>
<dbReference type="EMBL" id="JBBPBM010000033">
    <property type="protein sequence ID" value="KAK8533083.1"/>
    <property type="molecule type" value="Genomic_DNA"/>
</dbReference>
<dbReference type="Proteomes" id="UP001472677">
    <property type="component" value="Unassembled WGS sequence"/>
</dbReference>
<organism evidence="1 2">
    <name type="scientific">Hibiscus sabdariffa</name>
    <name type="common">roselle</name>
    <dbReference type="NCBI Taxonomy" id="183260"/>
    <lineage>
        <taxon>Eukaryota</taxon>
        <taxon>Viridiplantae</taxon>
        <taxon>Streptophyta</taxon>
        <taxon>Embryophyta</taxon>
        <taxon>Tracheophyta</taxon>
        <taxon>Spermatophyta</taxon>
        <taxon>Magnoliopsida</taxon>
        <taxon>eudicotyledons</taxon>
        <taxon>Gunneridae</taxon>
        <taxon>Pentapetalae</taxon>
        <taxon>rosids</taxon>
        <taxon>malvids</taxon>
        <taxon>Malvales</taxon>
        <taxon>Malvaceae</taxon>
        <taxon>Malvoideae</taxon>
        <taxon>Hibiscus</taxon>
    </lineage>
</organism>
<accession>A0ABR2DCJ4</accession>
<protein>
    <submittedName>
        <fullName evidence="1">Uncharacterized protein</fullName>
    </submittedName>
</protein>
<gene>
    <name evidence="1" type="ORF">V6N12_076364</name>
</gene>